<sequence>EIDPGVITDILEALIAEYVPHLPDEAVVEEVVEQDVVFPSIERLIESIISKSEFVKEQVLHKEVVSVRDPVFGSVSDLPVRDEVIEALKDIWGIDDLYSHQAEAIKNVFLGKHIAVSTSTSSGKSLIFNVPILSTLLENPSLRALYIFPNKALAQDQIRNLNMLLSYSDKFQSIKASTYDGDTESAKRSGIRDECQILFTNPDMLHANILPFHRQYWHQFLLNLRFVVIDEIHTYFLGDDMENDDSPLESAWRRSFFGVHVSCVLRRLRRICDIAYGNNSVQFICASATIDDPLGQLRFLCGFDDKFARTDHYPELFASTDYHPTGLSVVCADGSPCGQKHYVIWQPDIKNIKSIEDKRRLNLLKKYEKYNKSLFDVTLLFITSIYHNFRTILFCKSRNTCEQVMNSVVARLEKSSNSHLKDKISSYRGGYLQQERREIERRLFQGDLLGVITTNALELGLDIGSIDVVIHYGFPDSRQSTITNDGKVTSNMFSSYFQQAGRSGRRQQESLSLLVLDGSGRDEWLVNNIDQIFSRLRNEDLSNTMEPSLDESQNTDNFFRLEKFRGIVERQLQCAAHEQVIIIEKDINYFGGRHVSLDHSWLLRLLDRHLPFYEDATDVNNVIKYYRPSSSYLPYPANTFSLRTSIHSGDSHSEWSIMTTAGVLLENMDHYRAAFTVYPKALFYRRGIVYIILRWNVDSRNIIAQAILNPNRSALPTNNSPHTAWSTEQGKIIESETLIGLIDVKQCLGNMQVTFSVNGFSQRDPNKPDNIISYTYTQQEKPPPVCFETYGCWITIPESFVSQAITTASALSKDHIVRNQIATVISLLNHSLLYYIRIALQGKGIAIDQWSLKTECIDLGEPDTKQFRLMILDAAELRQPSLPLSQVNGSIIRDRIPASAPIPIYLQTCHKIFKDTLEKMKIAFSSCRILDDPSYQCWEVCGVGCALQGGNIGQPGTLRWEVALAIAKSLLRHLTERVD</sequence>
<dbReference type="Pfam" id="PF00270">
    <property type="entry name" value="DEAD"/>
    <property type="match status" value="1"/>
</dbReference>
<proteinExistence type="predicted"/>
<reference evidence="5 6" key="1">
    <citation type="submission" date="2023-04" db="EMBL/GenBank/DDBJ databases">
        <title>Genome of Basidiobolus ranarum AG-B5.</title>
        <authorList>
            <person name="Stajich J.E."/>
            <person name="Carter-House D."/>
            <person name="Gryganskyi A."/>
        </authorList>
    </citation>
    <scope>NUCLEOTIDE SEQUENCE [LARGE SCALE GENOMIC DNA]</scope>
    <source>
        <strain evidence="5 6">AG-B5</strain>
    </source>
</reference>
<evidence type="ECO:0000256" key="2">
    <source>
        <dbReference type="ARBA" id="ARBA00022840"/>
    </source>
</evidence>
<dbReference type="PANTHER" id="PTHR47957:SF3">
    <property type="entry name" value="ATP-DEPENDENT HELICASE HRQ1"/>
    <property type="match status" value="1"/>
</dbReference>
<dbReference type="GO" id="GO:0004386">
    <property type="term" value="F:helicase activity"/>
    <property type="evidence" value="ECO:0007669"/>
    <property type="project" value="UniProtKB-KW"/>
</dbReference>
<dbReference type="Proteomes" id="UP001479436">
    <property type="component" value="Unassembled WGS sequence"/>
</dbReference>
<dbReference type="InterPro" id="IPR001650">
    <property type="entry name" value="Helicase_C-like"/>
</dbReference>
<keyword evidence="2" id="KW-0067">ATP-binding</keyword>
<feature type="non-terminal residue" evidence="5">
    <location>
        <position position="1"/>
    </location>
</feature>
<feature type="domain" description="Helicase ATP-binding" evidence="3">
    <location>
        <begin position="105"/>
        <end position="308"/>
    </location>
</feature>
<dbReference type="Pfam" id="PF22982">
    <property type="entry name" value="WHD_HRQ1"/>
    <property type="match status" value="1"/>
</dbReference>
<protein>
    <submittedName>
        <fullName evidence="5">ATP-dependent 3'-5' DNA helicase</fullName>
    </submittedName>
</protein>
<comment type="caution">
    <text evidence="5">The sequence shown here is derived from an EMBL/GenBank/DDBJ whole genome shotgun (WGS) entry which is preliminary data.</text>
</comment>
<keyword evidence="5" id="KW-0378">Hydrolase</keyword>
<accession>A0ABR2VN47</accession>
<dbReference type="InterPro" id="IPR055227">
    <property type="entry name" value="HRQ1_WHD"/>
</dbReference>
<evidence type="ECO:0000259" key="4">
    <source>
        <dbReference type="PROSITE" id="PS51194"/>
    </source>
</evidence>
<dbReference type="PROSITE" id="PS51194">
    <property type="entry name" value="HELICASE_CTER"/>
    <property type="match status" value="1"/>
</dbReference>
<keyword evidence="1" id="KW-0547">Nucleotide-binding</keyword>
<dbReference type="SUPFAM" id="SSF52540">
    <property type="entry name" value="P-loop containing nucleoside triphosphate hydrolases"/>
    <property type="match status" value="1"/>
</dbReference>
<dbReference type="Gene3D" id="3.40.50.300">
    <property type="entry name" value="P-loop containing nucleotide triphosphate hydrolases"/>
    <property type="match status" value="2"/>
</dbReference>
<dbReference type="CDD" id="cd17923">
    <property type="entry name" value="DEXHc_Hrq1-like"/>
    <property type="match status" value="1"/>
</dbReference>
<dbReference type="SMART" id="SM00487">
    <property type="entry name" value="DEXDc"/>
    <property type="match status" value="1"/>
</dbReference>
<dbReference type="InterPro" id="IPR011545">
    <property type="entry name" value="DEAD/DEAH_box_helicase_dom"/>
</dbReference>
<dbReference type="InterPro" id="IPR027417">
    <property type="entry name" value="P-loop_NTPase"/>
</dbReference>
<gene>
    <name evidence="5" type="primary">HRQ1</name>
    <name evidence="5" type="ORF">K7432_015410</name>
</gene>
<dbReference type="Pfam" id="PF00271">
    <property type="entry name" value="Helicase_C"/>
    <property type="match status" value="1"/>
</dbReference>
<organism evidence="5 6">
    <name type="scientific">Basidiobolus ranarum</name>
    <dbReference type="NCBI Taxonomy" id="34480"/>
    <lineage>
        <taxon>Eukaryota</taxon>
        <taxon>Fungi</taxon>
        <taxon>Fungi incertae sedis</taxon>
        <taxon>Zoopagomycota</taxon>
        <taxon>Entomophthoromycotina</taxon>
        <taxon>Basidiobolomycetes</taxon>
        <taxon>Basidiobolales</taxon>
        <taxon>Basidiobolaceae</taxon>
        <taxon>Basidiobolus</taxon>
    </lineage>
</organism>
<dbReference type="SMART" id="SM00490">
    <property type="entry name" value="HELICc"/>
    <property type="match status" value="1"/>
</dbReference>
<evidence type="ECO:0000313" key="5">
    <source>
        <dbReference type="EMBL" id="KAK9685683.1"/>
    </source>
</evidence>
<name>A0ABR2VN47_9FUNG</name>
<dbReference type="InterPro" id="IPR014001">
    <property type="entry name" value="Helicase_ATP-bd"/>
</dbReference>
<evidence type="ECO:0000259" key="3">
    <source>
        <dbReference type="PROSITE" id="PS51192"/>
    </source>
</evidence>
<dbReference type="PROSITE" id="PS51192">
    <property type="entry name" value="HELICASE_ATP_BIND_1"/>
    <property type="match status" value="1"/>
</dbReference>
<dbReference type="PANTHER" id="PTHR47957">
    <property type="entry name" value="ATP-DEPENDENT HELICASE HRQ1"/>
    <property type="match status" value="1"/>
</dbReference>
<dbReference type="EMBL" id="JASJQH010008960">
    <property type="protein sequence ID" value="KAK9685683.1"/>
    <property type="molecule type" value="Genomic_DNA"/>
</dbReference>
<keyword evidence="5" id="KW-0347">Helicase</keyword>
<keyword evidence="6" id="KW-1185">Reference proteome</keyword>
<feature type="domain" description="Helicase C-terminal" evidence="4">
    <location>
        <begin position="381"/>
        <end position="553"/>
    </location>
</feature>
<evidence type="ECO:0000313" key="6">
    <source>
        <dbReference type="Proteomes" id="UP001479436"/>
    </source>
</evidence>
<dbReference type="CDD" id="cd18797">
    <property type="entry name" value="SF2_C_Hrq"/>
    <property type="match status" value="1"/>
</dbReference>
<evidence type="ECO:0000256" key="1">
    <source>
        <dbReference type="ARBA" id="ARBA00022741"/>
    </source>
</evidence>